<protein>
    <submittedName>
        <fullName evidence="3">SDR family oxidoreductase</fullName>
    </submittedName>
</protein>
<dbReference type="FunFam" id="3.40.50.720:FF:000084">
    <property type="entry name" value="Short-chain dehydrogenase reductase"/>
    <property type="match status" value="1"/>
</dbReference>
<dbReference type="PRINTS" id="PR00081">
    <property type="entry name" value="GDHRDH"/>
</dbReference>
<keyword evidence="4" id="KW-1185">Reference proteome</keyword>
<dbReference type="GO" id="GO:0016616">
    <property type="term" value="F:oxidoreductase activity, acting on the CH-OH group of donors, NAD or NADP as acceptor"/>
    <property type="evidence" value="ECO:0007669"/>
    <property type="project" value="TreeGrafter"/>
</dbReference>
<sequence>MNKFDLSGKRAFVTGAGSGLGQAIAIALAEAGADVACFDLPGAAGLGGTLAAISDADRKVLLLDGDVTDPGSIESAFDSAERELGEIEIAVNSAGIANVAAAETMPQSQFLRMMDINLNGLFWSCQVEGRRMLERGRGSILNMASICGSTAIPGLEQAHYDATKAAVIRLTKSLAAEWAGRGVRVNCLSPGFMATPMNSRPEVAENVRRFAEMTPMKRMGRPHEVGGPAVFLASEAASYCTGVDLNIDGGFLSI</sequence>
<comment type="caution">
    <text evidence="3">The sequence shown here is derived from an EMBL/GenBank/DDBJ whole genome shotgun (WGS) entry which is preliminary data.</text>
</comment>
<dbReference type="PANTHER" id="PTHR42760:SF115">
    <property type="entry name" value="3-OXOACYL-[ACYL-CARRIER-PROTEIN] REDUCTASE FABG"/>
    <property type="match status" value="1"/>
</dbReference>
<reference evidence="3 4" key="1">
    <citation type="submission" date="2020-06" db="EMBL/GenBank/DDBJ databases">
        <authorList>
            <person name="Grouzdev D.S."/>
        </authorList>
    </citation>
    <scope>NUCLEOTIDE SEQUENCE [LARGE SCALE GENOMIC DNA]</scope>
    <source>
        <strain evidence="3 4">HO-A22</strain>
    </source>
</reference>
<dbReference type="InterPro" id="IPR002347">
    <property type="entry name" value="SDR_fam"/>
</dbReference>
<keyword evidence="2" id="KW-0560">Oxidoreductase</keyword>
<dbReference type="Gene3D" id="3.40.50.720">
    <property type="entry name" value="NAD(P)-binding Rossmann-like Domain"/>
    <property type="match status" value="1"/>
</dbReference>
<dbReference type="SUPFAM" id="SSF51735">
    <property type="entry name" value="NAD(P)-binding Rossmann-fold domains"/>
    <property type="match status" value="1"/>
</dbReference>
<dbReference type="PRINTS" id="PR00080">
    <property type="entry name" value="SDRFAMILY"/>
</dbReference>
<dbReference type="PANTHER" id="PTHR42760">
    <property type="entry name" value="SHORT-CHAIN DEHYDROGENASES/REDUCTASES FAMILY MEMBER"/>
    <property type="match status" value="1"/>
</dbReference>
<dbReference type="Pfam" id="PF13561">
    <property type="entry name" value="adh_short_C2"/>
    <property type="match status" value="1"/>
</dbReference>
<organism evidence="3 4">
    <name type="scientific">Ensifer oleiphilus</name>
    <dbReference type="NCBI Taxonomy" id="2742698"/>
    <lineage>
        <taxon>Bacteria</taxon>
        <taxon>Pseudomonadati</taxon>
        <taxon>Pseudomonadota</taxon>
        <taxon>Alphaproteobacteria</taxon>
        <taxon>Hyphomicrobiales</taxon>
        <taxon>Rhizobiaceae</taxon>
        <taxon>Sinorhizobium/Ensifer group</taxon>
        <taxon>Ensifer</taxon>
    </lineage>
</organism>
<accession>A0A7Y6QA19</accession>
<dbReference type="Proteomes" id="UP000520198">
    <property type="component" value="Unassembled WGS sequence"/>
</dbReference>
<dbReference type="InterPro" id="IPR036291">
    <property type="entry name" value="NAD(P)-bd_dom_sf"/>
</dbReference>
<comment type="similarity">
    <text evidence="1">Belongs to the short-chain dehydrogenases/reductases (SDR) family.</text>
</comment>
<evidence type="ECO:0000313" key="3">
    <source>
        <dbReference type="EMBL" id="NVD41756.1"/>
    </source>
</evidence>
<evidence type="ECO:0000313" key="4">
    <source>
        <dbReference type="Proteomes" id="UP000520198"/>
    </source>
</evidence>
<dbReference type="AlphaFoldDB" id="A0A7Y6QA19"/>
<evidence type="ECO:0000256" key="2">
    <source>
        <dbReference type="ARBA" id="ARBA00023002"/>
    </source>
</evidence>
<proteinExistence type="inferred from homology"/>
<evidence type="ECO:0000256" key="1">
    <source>
        <dbReference type="ARBA" id="ARBA00006484"/>
    </source>
</evidence>
<name>A0A7Y6QA19_9HYPH</name>
<dbReference type="EMBL" id="JABWDU010000007">
    <property type="protein sequence ID" value="NVD41756.1"/>
    <property type="molecule type" value="Genomic_DNA"/>
</dbReference>
<gene>
    <name evidence="3" type="ORF">HT585_23070</name>
</gene>